<gene>
    <name evidence="3" type="ORF">BU14_0289s0004</name>
</gene>
<dbReference type="PANTHER" id="PTHR11138">
    <property type="entry name" value="METHIONYL-TRNA FORMYLTRANSFERASE"/>
    <property type="match status" value="1"/>
</dbReference>
<dbReference type="Proteomes" id="UP000218209">
    <property type="component" value="Unassembled WGS sequence"/>
</dbReference>
<dbReference type="SUPFAM" id="SSF50486">
    <property type="entry name" value="FMT C-terminal domain-like"/>
    <property type="match status" value="1"/>
</dbReference>
<dbReference type="OrthoDB" id="10268103at2759"/>
<dbReference type="SUPFAM" id="SSF53328">
    <property type="entry name" value="Formyltransferase"/>
    <property type="match status" value="1"/>
</dbReference>
<reference evidence="3 4" key="1">
    <citation type="submission" date="2017-03" db="EMBL/GenBank/DDBJ databases">
        <title>WGS assembly of Porphyra umbilicalis.</title>
        <authorList>
            <person name="Brawley S.H."/>
            <person name="Blouin N.A."/>
            <person name="Ficko-Blean E."/>
            <person name="Wheeler G.L."/>
            <person name="Lohr M."/>
            <person name="Goodson H.V."/>
            <person name="Jenkins J.W."/>
            <person name="Blaby-Haas C.E."/>
            <person name="Helliwell K.E."/>
            <person name="Chan C."/>
            <person name="Marriage T."/>
            <person name="Bhattacharya D."/>
            <person name="Klein A.S."/>
            <person name="Badis Y."/>
            <person name="Brodie J."/>
            <person name="Cao Y."/>
            <person name="Collen J."/>
            <person name="Dittami S.M."/>
            <person name="Gachon C.M."/>
            <person name="Green B.R."/>
            <person name="Karpowicz S."/>
            <person name="Kim J.W."/>
            <person name="Kudahl U."/>
            <person name="Lin S."/>
            <person name="Michel G."/>
            <person name="Mittag M."/>
            <person name="Olson B.J."/>
            <person name="Pangilinan J."/>
            <person name="Peng Y."/>
            <person name="Qiu H."/>
            <person name="Shu S."/>
            <person name="Singer J.T."/>
            <person name="Smith A.G."/>
            <person name="Sprecher B.N."/>
            <person name="Wagner V."/>
            <person name="Wang W."/>
            <person name="Wang Z.-Y."/>
            <person name="Yan J."/>
            <person name="Yarish C."/>
            <person name="Zoeuner-Riek S."/>
            <person name="Zhuang Y."/>
            <person name="Zou Y."/>
            <person name="Lindquist E.A."/>
            <person name="Grimwood J."/>
            <person name="Barry K."/>
            <person name="Rokhsar D.S."/>
            <person name="Schmutz J."/>
            <person name="Stiller J.W."/>
            <person name="Grossman A.R."/>
            <person name="Prochnik S.E."/>
        </authorList>
    </citation>
    <scope>NUCLEOTIDE SEQUENCE [LARGE SCALE GENOMIC DNA]</scope>
    <source>
        <strain evidence="3">4086291</strain>
    </source>
</reference>
<dbReference type="GO" id="GO:0005739">
    <property type="term" value="C:mitochondrion"/>
    <property type="evidence" value="ECO:0007669"/>
    <property type="project" value="TreeGrafter"/>
</dbReference>
<dbReference type="Pfam" id="PF02911">
    <property type="entry name" value="Formyl_trans_C"/>
    <property type="match status" value="1"/>
</dbReference>
<sequence>MAGDPVTGVSVAETVLALDAGPLLAAVRQPLDGSEQAPELLATLFDAGVDALLDALPAYAAGHAVLTPQDAAAATRAPKLGADERRLTFTQNAVAVHNAVRGLAGGAGTWAEFVVRGEVVRVKVLATRVAVAAGRGALGVHDVRLAAAGDALRVTCDDGSVVEVTAVQPGGKKPMGGGRTGTGCGGRR</sequence>
<dbReference type="InterPro" id="IPR011034">
    <property type="entry name" value="Formyl_transferase-like_C_sf"/>
</dbReference>
<accession>A0A1X6P0X3</accession>
<evidence type="ECO:0000313" key="4">
    <source>
        <dbReference type="Proteomes" id="UP000218209"/>
    </source>
</evidence>
<evidence type="ECO:0000313" key="3">
    <source>
        <dbReference type="EMBL" id="OSX74425.1"/>
    </source>
</evidence>
<keyword evidence="4" id="KW-1185">Reference proteome</keyword>
<name>A0A1X6P0X3_PORUM</name>
<feature type="domain" description="Formyl transferase C-terminal" evidence="2">
    <location>
        <begin position="80"/>
        <end position="177"/>
    </location>
</feature>
<dbReference type="PANTHER" id="PTHR11138:SF5">
    <property type="entry name" value="METHIONYL-TRNA FORMYLTRANSFERASE, MITOCHONDRIAL"/>
    <property type="match status" value="1"/>
</dbReference>
<dbReference type="InterPro" id="IPR036477">
    <property type="entry name" value="Formyl_transf_N_sf"/>
</dbReference>
<dbReference type="AlphaFoldDB" id="A0A1X6P0X3"/>
<dbReference type="EMBL" id="KV918947">
    <property type="protein sequence ID" value="OSX74425.1"/>
    <property type="molecule type" value="Genomic_DNA"/>
</dbReference>
<dbReference type="GO" id="GO:0004479">
    <property type="term" value="F:methionyl-tRNA formyltransferase activity"/>
    <property type="evidence" value="ECO:0007669"/>
    <property type="project" value="TreeGrafter"/>
</dbReference>
<organism evidence="3 4">
    <name type="scientific">Porphyra umbilicalis</name>
    <name type="common">Purple laver</name>
    <name type="synonym">Red alga</name>
    <dbReference type="NCBI Taxonomy" id="2786"/>
    <lineage>
        <taxon>Eukaryota</taxon>
        <taxon>Rhodophyta</taxon>
        <taxon>Bangiophyceae</taxon>
        <taxon>Bangiales</taxon>
        <taxon>Bangiaceae</taxon>
        <taxon>Porphyra</taxon>
    </lineage>
</organism>
<evidence type="ECO:0000259" key="2">
    <source>
        <dbReference type="Pfam" id="PF02911"/>
    </source>
</evidence>
<feature type="compositionally biased region" description="Gly residues" evidence="1">
    <location>
        <begin position="173"/>
        <end position="188"/>
    </location>
</feature>
<dbReference type="InterPro" id="IPR005793">
    <property type="entry name" value="Formyl_trans_C"/>
</dbReference>
<protein>
    <recommendedName>
        <fullName evidence="2">Formyl transferase C-terminal domain-containing protein</fullName>
    </recommendedName>
</protein>
<dbReference type="Gene3D" id="3.40.50.12230">
    <property type="match status" value="1"/>
</dbReference>
<proteinExistence type="predicted"/>
<feature type="region of interest" description="Disordered" evidence="1">
    <location>
        <begin position="168"/>
        <end position="188"/>
    </location>
</feature>
<evidence type="ECO:0000256" key="1">
    <source>
        <dbReference type="SAM" id="MobiDB-lite"/>
    </source>
</evidence>